<dbReference type="InterPro" id="IPR005135">
    <property type="entry name" value="Endo/exonuclease/phosphatase"/>
</dbReference>
<organism evidence="2 3">
    <name type="scientific">Nephila pilipes</name>
    <name type="common">Giant wood spider</name>
    <name type="synonym">Nephila maculata</name>
    <dbReference type="NCBI Taxonomy" id="299642"/>
    <lineage>
        <taxon>Eukaryota</taxon>
        <taxon>Metazoa</taxon>
        <taxon>Ecdysozoa</taxon>
        <taxon>Arthropoda</taxon>
        <taxon>Chelicerata</taxon>
        <taxon>Arachnida</taxon>
        <taxon>Araneae</taxon>
        <taxon>Araneomorphae</taxon>
        <taxon>Entelegynae</taxon>
        <taxon>Araneoidea</taxon>
        <taxon>Nephilidae</taxon>
        <taxon>Nephila</taxon>
    </lineage>
</organism>
<dbReference type="GO" id="GO:0003824">
    <property type="term" value="F:catalytic activity"/>
    <property type="evidence" value="ECO:0007669"/>
    <property type="project" value="InterPro"/>
</dbReference>
<evidence type="ECO:0000313" key="3">
    <source>
        <dbReference type="Proteomes" id="UP000887013"/>
    </source>
</evidence>
<sequence length="191" mass="22278">MNDYRLAEILAINVWMEKPQFRVYGIYSPPNNKYLNLDIFNFTRNTFILGDFYAASPNWGYKNRNQMGQTVKDFTDSNTMYDPEDPNTFIHCSGSLINPDLTLVTTNIVDQCIKTDIGDPGSGHRITNLIVELKTMLKRDSIKIKWTFENTKWKIFTDFMENSVKEIPNNFTHYHETAACFHALRSTKQNR</sequence>
<dbReference type="Proteomes" id="UP000887013">
    <property type="component" value="Unassembled WGS sequence"/>
</dbReference>
<dbReference type="PANTHER" id="PTHR36688:SF2">
    <property type="entry name" value="ENDONUCLEASE_EXONUCLEASE_PHOSPHATASE DOMAIN-CONTAINING PROTEIN"/>
    <property type="match status" value="1"/>
</dbReference>
<dbReference type="Gene3D" id="3.60.10.10">
    <property type="entry name" value="Endonuclease/exonuclease/phosphatase"/>
    <property type="match status" value="1"/>
</dbReference>
<dbReference type="EMBL" id="BMAW01096215">
    <property type="protein sequence ID" value="GFS73697.1"/>
    <property type="molecule type" value="Genomic_DNA"/>
</dbReference>
<evidence type="ECO:0000313" key="2">
    <source>
        <dbReference type="EMBL" id="GFS73697.1"/>
    </source>
</evidence>
<dbReference type="SUPFAM" id="SSF56219">
    <property type="entry name" value="DNase I-like"/>
    <property type="match status" value="1"/>
</dbReference>
<dbReference type="AlphaFoldDB" id="A0A8X6T4W6"/>
<reference evidence="2" key="1">
    <citation type="submission" date="2020-08" db="EMBL/GenBank/DDBJ databases">
        <title>Multicomponent nature underlies the extraordinary mechanical properties of spider dragline silk.</title>
        <authorList>
            <person name="Kono N."/>
            <person name="Nakamura H."/>
            <person name="Mori M."/>
            <person name="Yoshida Y."/>
            <person name="Ohtoshi R."/>
            <person name="Malay A.D."/>
            <person name="Moran D.A.P."/>
            <person name="Tomita M."/>
            <person name="Numata K."/>
            <person name="Arakawa K."/>
        </authorList>
    </citation>
    <scope>NUCLEOTIDE SEQUENCE</scope>
</reference>
<evidence type="ECO:0000259" key="1">
    <source>
        <dbReference type="Pfam" id="PF14529"/>
    </source>
</evidence>
<dbReference type="InterPro" id="IPR036691">
    <property type="entry name" value="Endo/exonu/phosph_ase_sf"/>
</dbReference>
<comment type="caution">
    <text evidence="2">The sequence shown here is derived from an EMBL/GenBank/DDBJ whole genome shotgun (WGS) entry which is preliminary data.</text>
</comment>
<proteinExistence type="predicted"/>
<dbReference type="Pfam" id="PF14529">
    <property type="entry name" value="Exo_endo_phos_2"/>
    <property type="match status" value="1"/>
</dbReference>
<name>A0A8X6T4W6_NEPPI</name>
<dbReference type="InterPro" id="IPR052560">
    <property type="entry name" value="RdDP_mobile_element"/>
</dbReference>
<protein>
    <recommendedName>
        <fullName evidence="1">Endonuclease/exonuclease/phosphatase domain-containing protein</fullName>
    </recommendedName>
</protein>
<gene>
    <name evidence="2" type="ORF">NPIL_379881</name>
</gene>
<dbReference type="OrthoDB" id="6434198at2759"/>
<dbReference type="PANTHER" id="PTHR36688">
    <property type="entry name" value="ENDO/EXONUCLEASE/PHOSPHATASE DOMAIN-CONTAINING PROTEIN"/>
    <property type="match status" value="1"/>
</dbReference>
<accession>A0A8X6T4W6</accession>
<feature type="domain" description="Endonuclease/exonuclease/phosphatase" evidence="1">
    <location>
        <begin position="22"/>
        <end position="126"/>
    </location>
</feature>
<keyword evidence="3" id="KW-1185">Reference proteome</keyword>